<dbReference type="InterPro" id="IPR051675">
    <property type="entry name" value="Endo/Exo/Phosphatase_dom_1"/>
</dbReference>
<dbReference type="GO" id="GO:0003677">
    <property type="term" value="F:DNA binding"/>
    <property type="evidence" value="ECO:0007669"/>
    <property type="project" value="InterPro"/>
</dbReference>
<organism evidence="4 5">
    <name type="scientific">Pelotomaculum thermopropionicum (strain DSM 13744 / JCM 10971 / SI)</name>
    <dbReference type="NCBI Taxonomy" id="370438"/>
    <lineage>
        <taxon>Bacteria</taxon>
        <taxon>Bacillati</taxon>
        <taxon>Bacillota</taxon>
        <taxon>Clostridia</taxon>
        <taxon>Eubacteriales</taxon>
        <taxon>Desulfotomaculaceae</taxon>
        <taxon>Pelotomaculum</taxon>
    </lineage>
</organism>
<dbReference type="SUPFAM" id="SSF47781">
    <property type="entry name" value="RuvA domain 2-like"/>
    <property type="match status" value="1"/>
</dbReference>
<dbReference type="InterPro" id="IPR019554">
    <property type="entry name" value="Soluble_ligand-bd"/>
</dbReference>
<dbReference type="SMART" id="SM00278">
    <property type="entry name" value="HhH1"/>
    <property type="match status" value="2"/>
</dbReference>
<dbReference type="NCBIfam" id="TIGR00426">
    <property type="entry name" value="competence protein ComEA helix-hairpin-helix repeat region"/>
    <property type="match status" value="1"/>
</dbReference>
<dbReference type="PANTHER" id="PTHR21180">
    <property type="entry name" value="ENDONUCLEASE/EXONUCLEASE/PHOSPHATASE FAMILY DOMAIN-CONTAINING PROTEIN 1"/>
    <property type="match status" value="1"/>
</dbReference>
<dbReference type="Gene3D" id="1.10.150.280">
    <property type="entry name" value="AF1531-like domain"/>
    <property type="match status" value="1"/>
</dbReference>
<protein>
    <submittedName>
        <fullName evidence="4">Hypothetical membrane protein</fullName>
    </submittedName>
</protein>
<feature type="domain" description="Helix-hairpin-helix DNA-binding motif class 1" evidence="3">
    <location>
        <begin position="155"/>
        <end position="174"/>
    </location>
</feature>
<dbReference type="InterPro" id="IPR003583">
    <property type="entry name" value="Hlx-hairpin-Hlx_DNA-bd_motif"/>
</dbReference>
<evidence type="ECO:0000256" key="1">
    <source>
        <dbReference type="SAM" id="MobiDB-lite"/>
    </source>
</evidence>
<dbReference type="GO" id="GO:0015627">
    <property type="term" value="C:type II protein secretion system complex"/>
    <property type="evidence" value="ECO:0007669"/>
    <property type="project" value="TreeGrafter"/>
</dbReference>
<feature type="compositionally biased region" description="Low complexity" evidence="1">
    <location>
        <begin position="119"/>
        <end position="133"/>
    </location>
</feature>
<feature type="transmembrane region" description="Helical" evidence="2">
    <location>
        <begin position="12"/>
        <end position="31"/>
    </location>
</feature>
<evidence type="ECO:0000313" key="4">
    <source>
        <dbReference type="EMBL" id="BAF59035.1"/>
    </source>
</evidence>
<dbReference type="STRING" id="370438.PTH_0854"/>
<sequence length="208" mass="21856">MDLVIQLDRRQQLVVILLAGVILFGAGYRLAQVKGRPADEGRPALEKAGENKAKDVVVHVAGAVAKPGVYQLPQGSRVIDAINKAGPTEEADLDALQLAAPVSDGKTVYVPQKSQATQTGPPAAANKAGTAPAAATAKQNTPSSQLVNINTADQGQLDTLPGIGPALAQRIIQYRESNGPFKTIEELKNVSGIGDKNFENLKDKITVY</sequence>
<dbReference type="HOGENOM" id="CLU_052011_1_1_9"/>
<evidence type="ECO:0000313" key="5">
    <source>
        <dbReference type="Proteomes" id="UP000006556"/>
    </source>
</evidence>
<dbReference type="AlphaFoldDB" id="A5D3Z2"/>
<name>A5D3Z2_PELTS</name>
<accession>A5D3Z2</accession>
<dbReference type="EMBL" id="AP009389">
    <property type="protein sequence ID" value="BAF59035.1"/>
    <property type="molecule type" value="Genomic_DNA"/>
</dbReference>
<reference evidence="5" key="1">
    <citation type="journal article" date="2008" name="Genome Res.">
        <title>The genome of Pelotomaculum thermopropionicum reveals niche-associated evolution in anaerobic microbiota.</title>
        <authorList>
            <person name="Kosaka T."/>
            <person name="Kato S."/>
            <person name="Shimoyama T."/>
            <person name="Ishii S."/>
            <person name="Abe T."/>
            <person name="Watanabe K."/>
        </authorList>
    </citation>
    <scope>NUCLEOTIDE SEQUENCE [LARGE SCALE GENOMIC DNA]</scope>
    <source>
        <strain evidence="5">DSM 13744 / JCM 10971 / SI</strain>
    </source>
</reference>
<gene>
    <name evidence="4" type="ordered locus">PTH_0854</name>
</gene>
<feature type="domain" description="Helix-hairpin-helix DNA-binding motif class 1" evidence="3">
    <location>
        <begin position="185"/>
        <end position="204"/>
    </location>
</feature>
<evidence type="ECO:0000256" key="2">
    <source>
        <dbReference type="SAM" id="Phobius"/>
    </source>
</evidence>
<dbReference type="PANTHER" id="PTHR21180:SF32">
    <property type="entry name" value="ENDONUCLEASE_EXONUCLEASE_PHOSPHATASE FAMILY DOMAIN-CONTAINING PROTEIN 1"/>
    <property type="match status" value="1"/>
</dbReference>
<evidence type="ECO:0000259" key="3">
    <source>
        <dbReference type="SMART" id="SM00278"/>
    </source>
</evidence>
<dbReference type="GO" id="GO:0006281">
    <property type="term" value="P:DNA repair"/>
    <property type="evidence" value="ECO:0007669"/>
    <property type="project" value="InterPro"/>
</dbReference>
<dbReference type="eggNOG" id="COG1555">
    <property type="taxonomic scope" value="Bacteria"/>
</dbReference>
<dbReference type="Gene3D" id="3.10.560.10">
    <property type="entry name" value="Outer membrane lipoprotein wza domain like"/>
    <property type="match status" value="1"/>
</dbReference>
<dbReference type="Pfam" id="PF12836">
    <property type="entry name" value="HHH_3"/>
    <property type="match status" value="1"/>
</dbReference>
<keyword evidence="2" id="KW-1133">Transmembrane helix</keyword>
<dbReference type="KEGG" id="pth:PTH_0854"/>
<keyword evidence="5" id="KW-1185">Reference proteome</keyword>
<dbReference type="GO" id="GO:0015628">
    <property type="term" value="P:protein secretion by the type II secretion system"/>
    <property type="evidence" value="ECO:0007669"/>
    <property type="project" value="TreeGrafter"/>
</dbReference>
<keyword evidence="2" id="KW-0812">Transmembrane</keyword>
<feature type="region of interest" description="Disordered" evidence="1">
    <location>
        <begin position="112"/>
        <end position="133"/>
    </location>
</feature>
<dbReference type="Pfam" id="PF10531">
    <property type="entry name" value="SLBB"/>
    <property type="match status" value="1"/>
</dbReference>
<dbReference type="Proteomes" id="UP000006556">
    <property type="component" value="Chromosome"/>
</dbReference>
<keyword evidence="2" id="KW-0472">Membrane</keyword>
<dbReference type="InterPro" id="IPR010994">
    <property type="entry name" value="RuvA_2-like"/>
</dbReference>
<proteinExistence type="predicted"/>
<dbReference type="InterPro" id="IPR004509">
    <property type="entry name" value="Competence_ComEA_HhH"/>
</dbReference>